<gene>
    <name evidence="3" type="ORF">SAMN02746064_00256</name>
</gene>
<dbReference type="Gene3D" id="6.10.250.1120">
    <property type="match status" value="1"/>
</dbReference>
<evidence type="ECO:0000259" key="2">
    <source>
        <dbReference type="PROSITE" id="PS51462"/>
    </source>
</evidence>
<dbReference type="InterPro" id="IPR059176">
    <property type="entry name" value="UDP-X_N"/>
</dbReference>
<dbReference type="STRING" id="1120975.SAMN02746064_00256"/>
<dbReference type="OrthoDB" id="9804442at2"/>
<dbReference type="Gene3D" id="3.90.79.10">
    <property type="entry name" value="Nucleoside Triphosphate Pyrophosphohydrolase"/>
    <property type="match status" value="1"/>
</dbReference>
<dbReference type="InterPro" id="IPR000086">
    <property type="entry name" value="NUDIX_hydrolase_dom"/>
</dbReference>
<dbReference type="RefSeq" id="WP_073269245.1">
    <property type="nucleotide sequence ID" value="NZ_FQTU01000001.1"/>
</dbReference>
<dbReference type="PANTHER" id="PTHR43736:SF1">
    <property type="entry name" value="DIHYDRONEOPTERIN TRIPHOSPHATE DIPHOSPHATASE"/>
    <property type="match status" value="1"/>
</dbReference>
<protein>
    <submittedName>
        <fullName evidence="3">ADP-ribose pyrophosphatase YjhB, NUDIX family</fullName>
    </submittedName>
</protein>
<comment type="similarity">
    <text evidence="1">Belongs to the Nudix hydrolase family.</text>
</comment>
<dbReference type="CDD" id="cd04672">
    <property type="entry name" value="NUDIX_CDP-Chase_like"/>
    <property type="match status" value="1"/>
</dbReference>
<keyword evidence="4" id="KW-1185">Reference proteome</keyword>
<organism evidence="3 4">
    <name type="scientific">Alkalibacter saccharofermentans DSM 14828</name>
    <dbReference type="NCBI Taxonomy" id="1120975"/>
    <lineage>
        <taxon>Bacteria</taxon>
        <taxon>Bacillati</taxon>
        <taxon>Bacillota</taxon>
        <taxon>Clostridia</taxon>
        <taxon>Eubacteriales</taxon>
        <taxon>Eubacteriaceae</taxon>
        <taxon>Alkalibacter</taxon>
    </lineage>
</organism>
<dbReference type="AlphaFoldDB" id="A0A1M4SGJ8"/>
<proteinExistence type="inferred from homology"/>
<dbReference type="Proteomes" id="UP000184251">
    <property type="component" value="Unassembled WGS sequence"/>
</dbReference>
<evidence type="ECO:0000313" key="4">
    <source>
        <dbReference type="Proteomes" id="UP000184251"/>
    </source>
</evidence>
<dbReference type="PROSITE" id="PS51462">
    <property type="entry name" value="NUDIX"/>
    <property type="match status" value="1"/>
</dbReference>
<feature type="domain" description="Nudix hydrolase" evidence="2">
    <location>
        <begin position="66"/>
        <end position="193"/>
    </location>
</feature>
<accession>A0A1M4SGJ8</accession>
<dbReference type="PANTHER" id="PTHR43736">
    <property type="entry name" value="ADP-RIBOSE PYROPHOSPHATASE"/>
    <property type="match status" value="1"/>
</dbReference>
<dbReference type="InterPro" id="IPR015797">
    <property type="entry name" value="NUDIX_hydrolase-like_dom_sf"/>
</dbReference>
<sequence length="206" mass="23446">MKNDIFELAMQIQAYAKTGLHYVNNEYEIDRYNQIMDATVSIISRLSTEDPQKISLALHSETLYVTPKVDLRSVVFNDAGKFLMVKEKVDGLWTLPGGFCDVGYTPSQIAVKETKEEAGIDVEAVKLLGVLDKSKHGHPKSIYYLYTIFMLCKKTGGIEEPGMETLDVGYFGLDDLPELSSPRITREQLEMMQKFYENESMEPYFD</sequence>
<dbReference type="Pfam" id="PF12535">
    <property type="entry name" value="Nudix_N"/>
    <property type="match status" value="1"/>
</dbReference>
<dbReference type="Pfam" id="PF00293">
    <property type="entry name" value="NUDIX"/>
    <property type="match status" value="1"/>
</dbReference>
<evidence type="ECO:0000313" key="3">
    <source>
        <dbReference type="EMBL" id="SHE31394.1"/>
    </source>
</evidence>
<name>A0A1M4SGJ8_9FIRM</name>
<dbReference type="SUPFAM" id="SSF55811">
    <property type="entry name" value="Nudix"/>
    <property type="match status" value="1"/>
</dbReference>
<evidence type="ECO:0000256" key="1">
    <source>
        <dbReference type="ARBA" id="ARBA00005582"/>
    </source>
</evidence>
<reference evidence="3 4" key="1">
    <citation type="submission" date="2016-11" db="EMBL/GenBank/DDBJ databases">
        <authorList>
            <person name="Jaros S."/>
            <person name="Januszkiewicz K."/>
            <person name="Wedrychowicz H."/>
        </authorList>
    </citation>
    <scope>NUCLEOTIDE SEQUENCE [LARGE SCALE GENOMIC DNA]</scope>
    <source>
        <strain evidence="3 4">DSM 14828</strain>
    </source>
</reference>
<dbReference type="EMBL" id="FQTU01000001">
    <property type="protein sequence ID" value="SHE31394.1"/>
    <property type="molecule type" value="Genomic_DNA"/>
</dbReference>